<dbReference type="PANTHER" id="PTHR33165:SF33">
    <property type="entry name" value="DUF295 DOMAIN-CONTAINING PROTEIN"/>
    <property type="match status" value="1"/>
</dbReference>
<evidence type="ECO:0000313" key="2">
    <source>
        <dbReference type="EMBL" id="RLM99247.1"/>
    </source>
</evidence>
<dbReference type="Proteomes" id="UP000275267">
    <property type="component" value="Unassembled WGS sequence"/>
</dbReference>
<feature type="domain" description="KIB1-4 beta-propeller" evidence="1">
    <location>
        <begin position="106"/>
        <end position="332"/>
    </location>
</feature>
<dbReference type="Pfam" id="PF03478">
    <property type="entry name" value="Beta-prop_KIB1-4"/>
    <property type="match status" value="1"/>
</dbReference>
<accession>A0A3L6R9V3</accession>
<dbReference type="AlphaFoldDB" id="A0A3L6R9V3"/>
<comment type="caution">
    <text evidence="2">The sequence shown here is derived from an EMBL/GenBank/DDBJ whole genome shotgun (WGS) entry which is preliminary data.</text>
</comment>
<dbReference type="InterPro" id="IPR005174">
    <property type="entry name" value="KIB1-4_b-propeller"/>
</dbReference>
<name>A0A3L6R9V3_PANMI</name>
<evidence type="ECO:0000313" key="3">
    <source>
        <dbReference type="Proteomes" id="UP000275267"/>
    </source>
</evidence>
<protein>
    <recommendedName>
        <fullName evidence="1">KIB1-4 beta-propeller domain-containing protein</fullName>
    </recommendedName>
</protein>
<organism evidence="2 3">
    <name type="scientific">Panicum miliaceum</name>
    <name type="common">Proso millet</name>
    <name type="synonym">Broomcorn millet</name>
    <dbReference type="NCBI Taxonomy" id="4540"/>
    <lineage>
        <taxon>Eukaryota</taxon>
        <taxon>Viridiplantae</taxon>
        <taxon>Streptophyta</taxon>
        <taxon>Embryophyta</taxon>
        <taxon>Tracheophyta</taxon>
        <taxon>Spermatophyta</taxon>
        <taxon>Magnoliopsida</taxon>
        <taxon>Liliopsida</taxon>
        <taxon>Poales</taxon>
        <taxon>Poaceae</taxon>
        <taxon>PACMAD clade</taxon>
        <taxon>Panicoideae</taxon>
        <taxon>Panicodae</taxon>
        <taxon>Paniceae</taxon>
        <taxon>Panicinae</taxon>
        <taxon>Panicum</taxon>
        <taxon>Panicum sect. Panicum</taxon>
    </lineage>
</organism>
<keyword evidence="3" id="KW-1185">Reference proteome</keyword>
<gene>
    <name evidence="2" type="ORF">C2845_PM06G29590</name>
</gene>
<reference evidence="3" key="1">
    <citation type="journal article" date="2019" name="Nat. Commun.">
        <title>The genome of broomcorn millet.</title>
        <authorList>
            <person name="Zou C."/>
            <person name="Miki D."/>
            <person name="Li D."/>
            <person name="Tang Q."/>
            <person name="Xiao L."/>
            <person name="Rajput S."/>
            <person name="Deng P."/>
            <person name="Jia W."/>
            <person name="Huang R."/>
            <person name="Zhang M."/>
            <person name="Sun Y."/>
            <person name="Hu J."/>
            <person name="Fu X."/>
            <person name="Schnable P.S."/>
            <person name="Li F."/>
            <person name="Zhang H."/>
            <person name="Feng B."/>
            <person name="Zhu X."/>
            <person name="Liu R."/>
            <person name="Schnable J.C."/>
            <person name="Zhu J.-K."/>
            <person name="Zhang H."/>
        </authorList>
    </citation>
    <scope>NUCLEOTIDE SEQUENCE [LARGE SCALE GENOMIC DNA]</scope>
</reference>
<dbReference type="PANTHER" id="PTHR33165">
    <property type="entry name" value="F-BOX DOMAIN CONTAINING PROTEIN-LIKE-RELATED"/>
    <property type="match status" value="1"/>
</dbReference>
<sequence>MSSSGNQLRPTATIVAAGNPDAVLPDAGVDAHGLVRDAVREIASKLLAVDAAEYIRLRAVCTAWRISTAVLGWEPQFFPRDWLMLQQDADAVAEAAADPAAHRRFVNVRTGATLRIRLPPSEEYGDLLAHAEGLLLFHCARTDTVRVFNPLTTATAVLPGFSGATPVEEALELTAAGVFADGNAPARPTVVLVLVLPRTTVILCAKPGDDRWGTVDAGVIEAADGEAPPFQGGLSLQGRFYVPTRHGEVLRVELDPQPHLLYVARPPGGPCRCHCAVTSYLVPALDDDDAGEESDGMLLVRVSEGGIDVLGVHLGRGRYTRVPELGSRAIFLPGLTVRADKFPSLAPMELGTVHLNEDIEDYIIA</sequence>
<evidence type="ECO:0000259" key="1">
    <source>
        <dbReference type="Pfam" id="PF03478"/>
    </source>
</evidence>
<dbReference type="OrthoDB" id="663602at2759"/>
<proteinExistence type="predicted"/>
<dbReference type="EMBL" id="PQIB02000009">
    <property type="protein sequence ID" value="RLM99247.1"/>
    <property type="molecule type" value="Genomic_DNA"/>
</dbReference>